<evidence type="ECO:0000313" key="2">
    <source>
        <dbReference type="EMBL" id="TGB10344.1"/>
    </source>
</evidence>
<reference evidence="2" key="3">
    <citation type="submission" date="2019-04" db="EMBL/GenBank/DDBJ databases">
        <authorList>
            <person name="Bisanz J.E."/>
            <person name="Chagwedera N.D."/>
            <person name="Chawla A."/>
            <person name="Turnbaugh P.J."/>
        </authorList>
    </citation>
    <scope>NUCLEOTIDE SEQUENCE</scope>
    <source>
        <strain evidence="2">I8-5</strain>
    </source>
</reference>
<reference evidence="2" key="2">
    <citation type="journal article" date="2019" name="Cell Metab.">
        <title>Nutrient sensing in CD11c cells alters the gut microbiome to regulate food intake and body mass.</title>
        <authorList>
            <person name="Chagwedera N.D."/>
            <person name="Ang Q.Y."/>
            <person name="Bisanz J.E."/>
            <person name="Leong Y.A."/>
            <person name="Ganeshan K."/>
            <person name="Cai J."/>
            <person name="Patterson A.D."/>
            <person name="Turnbaugh P.J."/>
            <person name="Chawla A."/>
        </authorList>
    </citation>
    <scope>NUCLEOTIDE SEQUENCE</scope>
    <source>
        <strain evidence="2">I8-5</strain>
    </source>
</reference>
<dbReference type="AlphaFoldDB" id="A0A1V4FIL2"/>
<dbReference type="EMBL" id="SRKR01000014">
    <property type="protein sequence ID" value="TGB10344.1"/>
    <property type="molecule type" value="Genomic_DNA"/>
</dbReference>
<dbReference type="EMBL" id="MWVS01000126">
    <property type="protein sequence ID" value="OPG87253.1"/>
    <property type="molecule type" value="Genomic_DNA"/>
</dbReference>
<name>A0A1V4FIL2_LIMRT</name>
<proteinExistence type="predicted"/>
<dbReference type="Proteomes" id="UP000297521">
    <property type="component" value="Unassembled WGS sequence"/>
</dbReference>
<evidence type="ECO:0000313" key="1">
    <source>
        <dbReference type="EMBL" id="OPG87253.1"/>
    </source>
</evidence>
<gene>
    <name evidence="1" type="ORF">B5D07_10680</name>
    <name evidence="2" type="ORF">E5F87_07730</name>
</gene>
<comment type="caution">
    <text evidence="1">The sequence shown here is derived from an EMBL/GenBank/DDBJ whole genome shotgun (WGS) entry which is preliminary data.</text>
</comment>
<dbReference type="RefSeq" id="WP_079376339.1">
    <property type="nucleotide sequence ID" value="NZ_MWVS01000126.1"/>
</dbReference>
<evidence type="ECO:0000313" key="3">
    <source>
        <dbReference type="Proteomes" id="UP000189795"/>
    </source>
</evidence>
<organism evidence="1 3">
    <name type="scientific">Limosilactobacillus reuteri</name>
    <name type="common">Lactobacillus reuteri</name>
    <dbReference type="NCBI Taxonomy" id="1598"/>
    <lineage>
        <taxon>Bacteria</taxon>
        <taxon>Bacillati</taxon>
        <taxon>Bacillota</taxon>
        <taxon>Bacilli</taxon>
        <taxon>Lactobacillales</taxon>
        <taxon>Lactobacillaceae</taxon>
        <taxon>Limosilactobacillus</taxon>
    </lineage>
</organism>
<dbReference type="Proteomes" id="UP000189795">
    <property type="component" value="Unassembled WGS sequence"/>
</dbReference>
<sequence length="427" mass="50075">MGKYKYELVLKNKKGLEEFKNVFKYNEHILATLLLSPSLTPKELGELYKFVFSNINNHQLDNYIEISIINKDKNRIFSPRYEIFNCVKQLILFTQSTKGVSTFYGAKRVLEDVIPFEKRKKKLFLHFTKDEIEELRKFFLEKYTAETVTTKFSYLSKLSLAINNILKDVGLDSYNNGWSRKTQKVVRKRKINIIFYNELISKILAKYPTPDNIIPLLIFKGVSVTRKVENSELSHLKIRDYKNGCLTVHGQYGDRKIKFTPKEKEYMDRAISNLRITGGQLDNSKNKIAVTDDSYIMLPKRIITTPIPPLSKWVIDKRLSEIATEIYGDRTYLNKESIYTSGQLDYINNWLMDRYGTPDVDDLQAVEKAIFSLFKAFGMYSQEDLELGEKQMDDFWHDRKDKEQGKVYKATKRITALRKQLMNKINQ</sequence>
<reference evidence="1 3" key="1">
    <citation type="submission" date="2017-03" db="EMBL/GenBank/DDBJ databases">
        <title>Antibiotic resistance of probiotic microorganisms.</title>
        <authorList>
            <person name="Sanudo A.I."/>
            <person name="Olivares M."/>
            <person name="Banuelos O."/>
        </authorList>
    </citation>
    <scope>NUCLEOTIDE SEQUENCE [LARGE SCALE GENOMIC DNA]</scope>
    <source>
        <strain evidence="1 3">CECT8605</strain>
    </source>
</reference>
<protein>
    <submittedName>
        <fullName evidence="1">Uncharacterized protein</fullName>
    </submittedName>
</protein>
<accession>A0A1V4FIL2</accession>